<keyword evidence="2" id="KW-0378">Hydrolase</keyword>
<protein>
    <submittedName>
        <fullName evidence="5">DNA polymerase III subunit epsilon</fullName>
    </submittedName>
</protein>
<feature type="domain" description="Exonuclease" evidence="4">
    <location>
        <begin position="14"/>
        <end position="181"/>
    </location>
</feature>
<dbReference type="NCBIfam" id="TIGR00573">
    <property type="entry name" value="dnaq"/>
    <property type="match status" value="1"/>
</dbReference>
<dbReference type="GO" id="GO:0003887">
    <property type="term" value="F:DNA-directed DNA polymerase activity"/>
    <property type="evidence" value="ECO:0007669"/>
    <property type="project" value="InterPro"/>
</dbReference>
<dbReference type="AlphaFoldDB" id="A0A3A9AEU0"/>
<dbReference type="GO" id="GO:0006265">
    <property type="term" value="P:DNA topological change"/>
    <property type="evidence" value="ECO:0007669"/>
    <property type="project" value="InterPro"/>
</dbReference>
<organism evidence="5 6">
    <name type="scientific">Parablautia intestinalis</name>
    <dbReference type="NCBI Taxonomy" id="2320100"/>
    <lineage>
        <taxon>Bacteria</taxon>
        <taxon>Bacillati</taxon>
        <taxon>Bacillota</taxon>
        <taxon>Clostridia</taxon>
        <taxon>Lachnospirales</taxon>
        <taxon>Lachnospiraceae</taxon>
        <taxon>Parablautia</taxon>
    </lineage>
</organism>
<evidence type="ECO:0000259" key="4">
    <source>
        <dbReference type="SMART" id="SM00479"/>
    </source>
</evidence>
<proteinExistence type="predicted"/>
<dbReference type="InterPro" id="IPR013498">
    <property type="entry name" value="Topo_IA_Znf"/>
</dbReference>
<dbReference type="InterPro" id="IPR006054">
    <property type="entry name" value="DnaQ"/>
</dbReference>
<keyword evidence="3" id="KW-0269">Exonuclease</keyword>
<evidence type="ECO:0000256" key="2">
    <source>
        <dbReference type="ARBA" id="ARBA00022801"/>
    </source>
</evidence>
<dbReference type="GO" id="GO:0008408">
    <property type="term" value="F:3'-5' exonuclease activity"/>
    <property type="evidence" value="ECO:0007669"/>
    <property type="project" value="TreeGrafter"/>
</dbReference>
<dbReference type="CDD" id="cd06127">
    <property type="entry name" value="DEDDh"/>
    <property type="match status" value="1"/>
</dbReference>
<accession>A0A3A9AEU0</accession>
<keyword evidence="6" id="KW-1185">Reference proteome</keyword>
<dbReference type="Proteomes" id="UP000280696">
    <property type="component" value="Unassembled WGS sequence"/>
</dbReference>
<keyword evidence="1" id="KW-0540">Nuclease</keyword>
<dbReference type="SUPFAM" id="SSF53098">
    <property type="entry name" value="Ribonuclease H-like"/>
    <property type="match status" value="1"/>
</dbReference>
<dbReference type="GO" id="GO:0006260">
    <property type="term" value="P:DNA replication"/>
    <property type="evidence" value="ECO:0007669"/>
    <property type="project" value="InterPro"/>
</dbReference>
<dbReference type="FunFam" id="3.30.420.10:FF:000045">
    <property type="entry name" value="3'-5' exonuclease DinG"/>
    <property type="match status" value="1"/>
</dbReference>
<reference evidence="5 6" key="1">
    <citation type="submission" date="2018-09" db="EMBL/GenBank/DDBJ databases">
        <title>Murine metabolic-syndrome-specific gut microbial biobank.</title>
        <authorList>
            <person name="Liu C."/>
        </authorList>
    </citation>
    <scope>NUCLEOTIDE SEQUENCE [LARGE SCALE GENOMIC DNA]</scope>
    <source>
        <strain evidence="5 6">0.1xD8-82</strain>
    </source>
</reference>
<evidence type="ECO:0000313" key="5">
    <source>
        <dbReference type="EMBL" id="RKI89604.1"/>
    </source>
</evidence>
<dbReference type="Pfam" id="PF00929">
    <property type="entry name" value="RNase_T"/>
    <property type="match status" value="1"/>
</dbReference>
<comment type="caution">
    <text evidence="5">The sequence shown here is derived from an EMBL/GenBank/DDBJ whole genome shotgun (WGS) entry which is preliminary data.</text>
</comment>
<dbReference type="InterPro" id="IPR036397">
    <property type="entry name" value="RNaseH_sf"/>
</dbReference>
<dbReference type="EMBL" id="RAYQ01000021">
    <property type="protein sequence ID" value="RKI89604.1"/>
    <property type="molecule type" value="Genomic_DNA"/>
</dbReference>
<name>A0A3A9AEU0_9FIRM</name>
<dbReference type="Gene3D" id="3.30.420.10">
    <property type="entry name" value="Ribonuclease H-like superfamily/Ribonuclease H"/>
    <property type="match status" value="1"/>
</dbReference>
<evidence type="ECO:0000256" key="1">
    <source>
        <dbReference type="ARBA" id="ARBA00022722"/>
    </source>
</evidence>
<dbReference type="PANTHER" id="PTHR30231">
    <property type="entry name" value="DNA POLYMERASE III SUBUNIT EPSILON"/>
    <property type="match status" value="1"/>
</dbReference>
<dbReference type="OrthoDB" id="9776650at2"/>
<sequence>MRNKGKRLGSYLKDYVVFDLETTGINPQMDDIIEISAVKVCGHKITEEFSTLVNPGRHIPVGATAVNGITDDMVLGAPGIKTAIAGFLKFIGDDVLVGHNIHTFDMNFAYDAMWETLGRELQNDYVDTLFMARRCLPQLSHHKLTDLAEYFQIDTKGAHRALNDCIMNQKCYEEMGKILEKKKKEGGNDGEEAELTCPVCGGILIKRKGKYGYFYGCEGFPECRFTQNIPVCK</sequence>
<dbReference type="SUPFAM" id="SSF57783">
    <property type="entry name" value="Zinc beta-ribbon"/>
    <property type="match status" value="1"/>
</dbReference>
<dbReference type="Gene3D" id="3.30.65.10">
    <property type="entry name" value="Bacterial Topoisomerase I, domain 1"/>
    <property type="match status" value="1"/>
</dbReference>
<dbReference type="SMART" id="SM00479">
    <property type="entry name" value="EXOIII"/>
    <property type="match status" value="1"/>
</dbReference>
<dbReference type="Pfam" id="PF01396">
    <property type="entry name" value="Zn_ribbon_Top1"/>
    <property type="match status" value="1"/>
</dbReference>
<dbReference type="InterPro" id="IPR013520">
    <property type="entry name" value="Ribonucl_H"/>
</dbReference>
<dbReference type="GO" id="GO:0005694">
    <property type="term" value="C:chromosome"/>
    <property type="evidence" value="ECO:0007669"/>
    <property type="project" value="InterPro"/>
</dbReference>
<evidence type="ECO:0000256" key="3">
    <source>
        <dbReference type="ARBA" id="ARBA00022839"/>
    </source>
</evidence>
<dbReference type="GO" id="GO:0003677">
    <property type="term" value="F:DNA binding"/>
    <property type="evidence" value="ECO:0007669"/>
    <property type="project" value="InterPro"/>
</dbReference>
<evidence type="ECO:0000313" key="6">
    <source>
        <dbReference type="Proteomes" id="UP000280696"/>
    </source>
</evidence>
<dbReference type="GO" id="GO:0003916">
    <property type="term" value="F:DNA topoisomerase activity"/>
    <property type="evidence" value="ECO:0007669"/>
    <property type="project" value="InterPro"/>
</dbReference>
<gene>
    <name evidence="5" type="ORF">D7V94_17545</name>
</gene>
<dbReference type="PANTHER" id="PTHR30231:SF4">
    <property type="entry name" value="PROTEIN NEN2"/>
    <property type="match status" value="1"/>
</dbReference>
<dbReference type="InterPro" id="IPR012337">
    <property type="entry name" value="RNaseH-like_sf"/>
</dbReference>